<dbReference type="InterPro" id="IPR053293">
    <property type="entry name" value="OCM_Kinase"/>
</dbReference>
<dbReference type="Pfam" id="PF14144">
    <property type="entry name" value="DOG1"/>
    <property type="match status" value="1"/>
</dbReference>
<feature type="region of interest" description="Disordered" evidence="1">
    <location>
        <begin position="1"/>
        <end position="28"/>
    </location>
</feature>
<dbReference type="Proteomes" id="UP000834106">
    <property type="component" value="Chromosome 23"/>
</dbReference>
<proteinExistence type="predicted"/>
<dbReference type="AlphaFoldDB" id="A0AAD2EG86"/>
<reference evidence="3" key="1">
    <citation type="submission" date="2023-05" db="EMBL/GenBank/DDBJ databases">
        <authorList>
            <person name="Huff M."/>
        </authorList>
    </citation>
    <scope>NUCLEOTIDE SEQUENCE</scope>
</reference>
<sequence>MRRASSQSLIKRFQESDQEEQARNKSKKFELKDGYKTQQRIGDRIDDITQQVTCMTIYKRKGKRPCEEFSWEKYGLRRQGMRTREARLEKQLKARWSIEQLIDEQLSHFRAIYNRVPTTMKDVTQLLMPKEASAHELVATSWLGDWRPTMILELSRLLIQSSSDSAGLEQVLLQLINDVRIEEAVIDEEMAEIQATCVLDLPFSPVRVEGSGPALACMQSEFKKIHRVVTKAQNLRLKALELVVNKVLSKADAAEFLVTFTRFQDAIHHFAVQYKLRKGAVSVPVKVLKVYPYPVTVPLAQLAVGTVLVILMWTTNLYKRPNISAAQWCTP</sequence>
<evidence type="ECO:0000256" key="1">
    <source>
        <dbReference type="SAM" id="MobiDB-lite"/>
    </source>
</evidence>
<dbReference type="PROSITE" id="PS51806">
    <property type="entry name" value="DOG1"/>
    <property type="match status" value="1"/>
</dbReference>
<dbReference type="PANTHER" id="PTHR47209">
    <property type="entry name" value="OS06G0639500 PROTEIN"/>
    <property type="match status" value="1"/>
</dbReference>
<dbReference type="GO" id="GO:0043565">
    <property type="term" value="F:sequence-specific DNA binding"/>
    <property type="evidence" value="ECO:0007669"/>
    <property type="project" value="InterPro"/>
</dbReference>
<organism evidence="3 4">
    <name type="scientific">Fraxinus pennsylvanica</name>
    <dbReference type="NCBI Taxonomy" id="56036"/>
    <lineage>
        <taxon>Eukaryota</taxon>
        <taxon>Viridiplantae</taxon>
        <taxon>Streptophyta</taxon>
        <taxon>Embryophyta</taxon>
        <taxon>Tracheophyta</taxon>
        <taxon>Spermatophyta</taxon>
        <taxon>Magnoliopsida</taxon>
        <taxon>eudicotyledons</taxon>
        <taxon>Gunneridae</taxon>
        <taxon>Pentapetalae</taxon>
        <taxon>asterids</taxon>
        <taxon>lamiids</taxon>
        <taxon>Lamiales</taxon>
        <taxon>Oleaceae</taxon>
        <taxon>Oleeae</taxon>
        <taxon>Fraxinus</taxon>
    </lineage>
</organism>
<dbReference type="InterPro" id="IPR025422">
    <property type="entry name" value="TGA_domain"/>
</dbReference>
<evidence type="ECO:0000259" key="2">
    <source>
        <dbReference type="PROSITE" id="PS51806"/>
    </source>
</evidence>
<gene>
    <name evidence="3" type="ORF">FPE_LOCUS34356</name>
</gene>
<accession>A0AAD2EG86</accession>
<evidence type="ECO:0000313" key="3">
    <source>
        <dbReference type="EMBL" id="CAI9786926.1"/>
    </source>
</evidence>
<protein>
    <recommendedName>
        <fullName evidence="2">DOG1 domain-containing protein</fullName>
    </recommendedName>
</protein>
<feature type="compositionally biased region" description="Basic and acidic residues" evidence="1">
    <location>
        <begin position="12"/>
        <end position="28"/>
    </location>
</feature>
<feature type="domain" description="DOG1" evidence="2">
    <location>
        <begin position="67"/>
        <end position="277"/>
    </location>
</feature>
<evidence type="ECO:0000313" key="4">
    <source>
        <dbReference type="Proteomes" id="UP000834106"/>
    </source>
</evidence>
<keyword evidence="4" id="KW-1185">Reference proteome</keyword>
<dbReference type="GO" id="GO:0006351">
    <property type="term" value="P:DNA-templated transcription"/>
    <property type="evidence" value="ECO:0007669"/>
    <property type="project" value="InterPro"/>
</dbReference>
<dbReference type="PANTHER" id="PTHR47209:SF4">
    <property type="entry name" value="SEED DORMANCY CONTROL PROTEIN"/>
    <property type="match status" value="1"/>
</dbReference>
<dbReference type="EMBL" id="OU503058">
    <property type="protein sequence ID" value="CAI9786926.1"/>
    <property type="molecule type" value="Genomic_DNA"/>
</dbReference>
<name>A0AAD2EG86_9LAMI</name>